<evidence type="ECO:0000313" key="2">
    <source>
        <dbReference type="EMBL" id="SHF19652.1"/>
    </source>
</evidence>
<dbReference type="SMART" id="SM00240">
    <property type="entry name" value="FHA"/>
    <property type="match status" value="1"/>
</dbReference>
<gene>
    <name evidence="2" type="ORF">SAMN02745117_01488</name>
</gene>
<dbReference type="SUPFAM" id="SSF49879">
    <property type="entry name" value="SMAD/FHA domain"/>
    <property type="match status" value="2"/>
</dbReference>
<feature type="domain" description="FHA" evidence="1">
    <location>
        <begin position="24"/>
        <end position="73"/>
    </location>
</feature>
<evidence type="ECO:0000259" key="1">
    <source>
        <dbReference type="PROSITE" id="PS50006"/>
    </source>
</evidence>
<evidence type="ECO:0000313" key="3">
    <source>
        <dbReference type="Proteomes" id="UP000184327"/>
    </source>
</evidence>
<dbReference type="CDD" id="cd00060">
    <property type="entry name" value="FHA"/>
    <property type="match status" value="1"/>
</dbReference>
<name>A0A1M4ZPC5_9BURK</name>
<proteinExistence type="predicted"/>
<reference evidence="2 3" key="1">
    <citation type="submission" date="2016-11" db="EMBL/GenBank/DDBJ databases">
        <authorList>
            <person name="Jaros S."/>
            <person name="Januszkiewicz K."/>
            <person name="Wedrychowicz H."/>
        </authorList>
    </citation>
    <scope>NUCLEOTIDE SEQUENCE [LARGE SCALE GENOMIC DNA]</scope>
    <source>
        <strain evidence="2 3">DSM 16112</strain>
    </source>
</reference>
<dbReference type="Proteomes" id="UP000184327">
    <property type="component" value="Unassembled WGS sequence"/>
</dbReference>
<dbReference type="InterPro" id="IPR000253">
    <property type="entry name" value="FHA_dom"/>
</dbReference>
<protein>
    <submittedName>
        <fullName evidence="2">FHA domain-containing protein</fullName>
    </submittedName>
</protein>
<dbReference type="EMBL" id="FQUZ01000015">
    <property type="protein sequence ID" value="SHF19652.1"/>
    <property type="molecule type" value="Genomic_DNA"/>
</dbReference>
<keyword evidence="3" id="KW-1185">Reference proteome</keyword>
<dbReference type="OrthoDB" id="151099at2"/>
<dbReference type="AlphaFoldDB" id="A0A1M4ZPC5"/>
<dbReference type="PROSITE" id="PS50006">
    <property type="entry name" value="FHA_DOMAIN"/>
    <property type="match status" value="1"/>
</dbReference>
<dbReference type="RefSeq" id="WP_073356071.1">
    <property type="nucleotide sequence ID" value="NZ_FQUZ01000015.1"/>
</dbReference>
<sequence length="213" mass="23362">MGYKLTVIKDGNVLKEYVLDRPETRIGRRLSNDLVLEDLTVSGHHALVHWHEGVVEIEDLDSTNGTFLDGKRIVRHAWLPTQQVMLGSCVIALSRPVSPKPRSSFATAFADTNIALPEQMGSSRQAYLEVRTGPAAGRQLVLDKPVVTLGTPGVAVVSVNCQRTLNRYTLQRQPGGTGTVLWNGIALGNDPVRLTENDRIQLADVQMVFGLKN</sequence>
<dbReference type="InterPro" id="IPR050923">
    <property type="entry name" value="Cell_Proc_Reg/RNA_Proc"/>
</dbReference>
<dbReference type="InterPro" id="IPR008984">
    <property type="entry name" value="SMAD_FHA_dom_sf"/>
</dbReference>
<dbReference type="STRING" id="1122156.SAMN02745117_01488"/>
<dbReference type="PANTHER" id="PTHR23308">
    <property type="entry name" value="NUCLEAR INHIBITOR OF PROTEIN PHOSPHATASE-1"/>
    <property type="match status" value="1"/>
</dbReference>
<dbReference type="Pfam" id="PF00498">
    <property type="entry name" value="FHA"/>
    <property type="match status" value="1"/>
</dbReference>
<dbReference type="Gene3D" id="2.60.200.20">
    <property type="match status" value="1"/>
</dbReference>
<organism evidence="2 3">
    <name type="scientific">Lampropedia hyalina DSM 16112</name>
    <dbReference type="NCBI Taxonomy" id="1122156"/>
    <lineage>
        <taxon>Bacteria</taxon>
        <taxon>Pseudomonadati</taxon>
        <taxon>Pseudomonadota</taxon>
        <taxon>Betaproteobacteria</taxon>
        <taxon>Burkholderiales</taxon>
        <taxon>Comamonadaceae</taxon>
        <taxon>Lampropedia</taxon>
    </lineage>
</organism>
<accession>A0A1M4ZPC5</accession>